<evidence type="ECO:0000313" key="3">
    <source>
        <dbReference type="Proteomes" id="UP000319824"/>
    </source>
</evidence>
<organism evidence="2 3">
    <name type="scientific">Rhizobium mongolense USDA 1844</name>
    <dbReference type="NCBI Taxonomy" id="1079460"/>
    <lineage>
        <taxon>Bacteria</taxon>
        <taxon>Pseudomonadati</taxon>
        <taxon>Pseudomonadota</taxon>
        <taxon>Alphaproteobacteria</taxon>
        <taxon>Hyphomicrobiales</taxon>
        <taxon>Rhizobiaceae</taxon>
        <taxon>Rhizobium/Agrobacterium group</taxon>
        <taxon>Rhizobium</taxon>
    </lineage>
</organism>
<name>A0A559SX31_9HYPH</name>
<dbReference type="EMBL" id="VISO01000003">
    <property type="protein sequence ID" value="TVZ66920.1"/>
    <property type="molecule type" value="Genomic_DNA"/>
</dbReference>
<sequence length="129" mass="14558">MSSDPARIEVLPVLPSLDIAETLAFYRDELGFAQIVHQTPDYLIVRRDEMELHFWRTDDASLPEKTSIYMRGGRVAALHARPSSSRPSSRKKSIVPPRSSTTIPTLSIRLSAMFPISKVSFQSTRCRLV</sequence>
<accession>A0A559SX31</accession>
<comment type="caution">
    <text evidence="2">The sequence shown here is derived from an EMBL/GenBank/DDBJ whole genome shotgun (WGS) entry which is preliminary data.</text>
</comment>
<reference evidence="2 3" key="1">
    <citation type="submission" date="2019-06" db="EMBL/GenBank/DDBJ databases">
        <title>Pac Bio to generate improved reference genome sequences for organisms with transposon mutant libraries (support for FEBA project).</title>
        <authorList>
            <person name="Blow M."/>
        </authorList>
    </citation>
    <scope>NUCLEOTIDE SEQUENCE [LARGE SCALE GENOMIC DNA]</scope>
    <source>
        <strain evidence="2 3">USDA 1844</strain>
    </source>
</reference>
<dbReference type="AlphaFoldDB" id="A0A559SX31"/>
<dbReference type="Proteomes" id="UP000319824">
    <property type="component" value="Unassembled WGS sequence"/>
</dbReference>
<evidence type="ECO:0008006" key="4">
    <source>
        <dbReference type="Google" id="ProtNLM"/>
    </source>
</evidence>
<feature type="region of interest" description="Disordered" evidence="1">
    <location>
        <begin position="78"/>
        <end position="100"/>
    </location>
</feature>
<proteinExistence type="predicted"/>
<evidence type="ECO:0000313" key="2">
    <source>
        <dbReference type="EMBL" id="TVZ66920.1"/>
    </source>
</evidence>
<dbReference type="SUPFAM" id="SSF54593">
    <property type="entry name" value="Glyoxalase/Bleomycin resistance protein/Dihydroxybiphenyl dioxygenase"/>
    <property type="match status" value="1"/>
</dbReference>
<dbReference type="InterPro" id="IPR029068">
    <property type="entry name" value="Glyas_Bleomycin-R_OHBP_Dase"/>
</dbReference>
<dbReference type="Gene3D" id="3.10.180.10">
    <property type="entry name" value="2,3-Dihydroxybiphenyl 1,2-Dioxygenase, domain 1"/>
    <property type="match status" value="1"/>
</dbReference>
<protein>
    <recommendedName>
        <fullName evidence="4">Glyoxalase/bleomycin resistance protein/dioxygenase superfamily protein</fullName>
    </recommendedName>
</protein>
<gene>
    <name evidence="2" type="ORF">BCL32_7346</name>
</gene>
<evidence type="ECO:0000256" key="1">
    <source>
        <dbReference type="SAM" id="MobiDB-lite"/>
    </source>
</evidence>